<dbReference type="AlphaFoldDB" id="A0A0E9R487"/>
<feature type="transmembrane region" description="Helical" evidence="1">
    <location>
        <begin position="7"/>
        <end position="26"/>
    </location>
</feature>
<proteinExistence type="predicted"/>
<evidence type="ECO:0000313" key="2">
    <source>
        <dbReference type="EMBL" id="JAH23582.1"/>
    </source>
</evidence>
<evidence type="ECO:0000256" key="1">
    <source>
        <dbReference type="SAM" id="Phobius"/>
    </source>
</evidence>
<keyword evidence="1" id="KW-0472">Membrane</keyword>
<keyword evidence="1" id="KW-0812">Transmembrane</keyword>
<organism evidence="2">
    <name type="scientific">Anguilla anguilla</name>
    <name type="common">European freshwater eel</name>
    <name type="synonym">Muraena anguilla</name>
    <dbReference type="NCBI Taxonomy" id="7936"/>
    <lineage>
        <taxon>Eukaryota</taxon>
        <taxon>Metazoa</taxon>
        <taxon>Chordata</taxon>
        <taxon>Craniata</taxon>
        <taxon>Vertebrata</taxon>
        <taxon>Euteleostomi</taxon>
        <taxon>Actinopterygii</taxon>
        <taxon>Neopterygii</taxon>
        <taxon>Teleostei</taxon>
        <taxon>Anguilliformes</taxon>
        <taxon>Anguillidae</taxon>
        <taxon>Anguilla</taxon>
    </lineage>
</organism>
<sequence length="28" mass="3095">MLCQFCTTATFSSYLFLGLVALGFLFSI</sequence>
<name>A0A0E9R487_ANGAN</name>
<reference evidence="2" key="1">
    <citation type="submission" date="2014-11" db="EMBL/GenBank/DDBJ databases">
        <authorList>
            <person name="Amaro Gonzalez C."/>
        </authorList>
    </citation>
    <scope>NUCLEOTIDE SEQUENCE</scope>
</reference>
<accession>A0A0E9R487</accession>
<reference evidence="2" key="2">
    <citation type="journal article" date="2015" name="Fish Shellfish Immunol.">
        <title>Early steps in the European eel (Anguilla anguilla)-Vibrio vulnificus interaction in the gills: Role of the RtxA13 toxin.</title>
        <authorList>
            <person name="Callol A."/>
            <person name="Pajuelo D."/>
            <person name="Ebbesson L."/>
            <person name="Teles M."/>
            <person name="MacKenzie S."/>
            <person name="Amaro C."/>
        </authorList>
    </citation>
    <scope>NUCLEOTIDE SEQUENCE</scope>
</reference>
<keyword evidence="1" id="KW-1133">Transmembrane helix</keyword>
<protein>
    <submittedName>
        <fullName evidence="2">Uncharacterized protein</fullName>
    </submittedName>
</protein>
<dbReference type="EMBL" id="GBXM01084995">
    <property type="protein sequence ID" value="JAH23582.1"/>
    <property type="molecule type" value="Transcribed_RNA"/>
</dbReference>